<keyword evidence="2" id="KW-0560">Oxidoreductase</keyword>
<accession>A0AAW6P647</accession>
<organism evidence="5 6">
    <name type="scientific">Pseudomonas citronellolis</name>
    <dbReference type="NCBI Taxonomy" id="53408"/>
    <lineage>
        <taxon>Bacteria</taxon>
        <taxon>Pseudomonadati</taxon>
        <taxon>Pseudomonadota</taxon>
        <taxon>Gammaproteobacteria</taxon>
        <taxon>Pseudomonadales</taxon>
        <taxon>Pseudomonadaceae</taxon>
        <taxon>Pseudomonas</taxon>
    </lineage>
</organism>
<dbReference type="PROSITE" id="PS00061">
    <property type="entry name" value="ADH_SHORT"/>
    <property type="match status" value="1"/>
</dbReference>
<dbReference type="RefSeq" id="WP_276214818.1">
    <property type="nucleotide sequence ID" value="NZ_JARJLR010000246.1"/>
</dbReference>
<dbReference type="InterPro" id="IPR036291">
    <property type="entry name" value="NAD(P)-bd_dom_sf"/>
</dbReference>
<name>A0AAW6P647_9PSED</name>
<evidence type="ECO:0000313" key="5">
    <source>
        <dbReference type="EMBL" id="MDF3842963.1"/>
    </source>
</evidence>
<evidence type="ECO:0000259" key="4">
    <source>
        <dbReference type="SMART" id="SM00822"/>
    </source>
</evidence>
<evidence type="ECO:0000256" key="3">
    <source>
        <dbReference type="RuleBase" id="RU000363"/>
    </source>
</evidence>
<gene>
    <name evidence="5" type="ORF">P3W55_14725</name>
</gene>
<dbReference type="EMBL" id="JARJLR010000246">
    <property type="protein sequence ID" value="MDF3842963.1"/>
    <property type="molecule type" value="Genomic_DNA"/>
</dbReference>
<sequence length="253" mass="26328">MDIKNRNFLITGAASGLGNATARRLIAAGAKVIMSDSNEAIGACADALGPQAISHHGDVTRAEDVKAAIELAKGMGGLHGVVHCAGVAWVQPLLDADGQPTGSDLFEKVQRINLLGTFVVLQQAAAVMQHNEPQGTDGERGVILTVSSITAFDGGAYQCAYASSKAAVAGLTLPAARELGQHGIRVMNIAPGPADTPMLANAPKDRLEAAKIATPFPHRLVEAEDFARLAESILDNVMLNGEVIRLDGGIRLR</sequence>
<comment type="similarity">
    <text evidence="1 3">Belongs to the short-chain dehydrogenases/reductases (SDR) family.</text>
</comment>
<dbReference type="PANTHER" id="PTHR43658:SF8">
    <property type="entry name" value="17-BETA-HYDROXYSTEROID DEHYDROGENASE 14-RELATED"/>
    <property type="match status" value="1"/>
</dbReference>
<dbReference type="SMART" id="SM00822">
    <property type="entry name" value="PKS_KR"/>
    <property type="match status" value="1"/>
</dbReference>
<dbReference type="GO" id="GO:0016491">
    <property type="term" value="F:oxidoreductase activity"/>
    <property type="evidence" value="ECO:0007669"/>
    <property type="project" value="UniProtKB-KW"/>
</dbReference>
<dbReference type="AlphaFoldDB" id="A0AAW6P647"/>
<dbReference type="PANTHER" id="PTHR43658">
    <property type="entry name" value="SHORT-CHAIN DEHYDROGENASE/REDUCTASE"/>
    <property type="match status" value="1"/>
</dbReference>
<reference evidence="5" key="1">
    <citation type="submission" date="2023-03" db="EMBL/GenBank/DDBJ databases">
        <title>Draft assemblies of triclosan tolerant bacteria isolated from returned activated sludge.</title>
        <authorList>
            <person name="Van Hamelsveld S."/>
        </authorList>
    </citation>
    <scope>NUCLEOTIDE SEQUENCE</scope>
    <source>
        <strain evidence="5">GW210015_S63</strain>
    </source>
</reference>
<dbReference type="InterPro" id="IPR002347">
    <property type="entry name" value="SDR_fam"/>
</dbReference>
<evidence type="ECO:0000256" key="1">
    <source>
        <dbReference type="ARBA" id="ARBA00006484"/>
    </source>
</evidence>
<dbReference type="Pfam" id="PF00106">
    <property type="entry name" value="adh_short"/>
    <property type="match status" value="1"/>
</dbReference>
<dbReference type="PRINTS" id="PR00080">
    <property type="entry name" value="SDRFAMILY"/>
</dbReference>
<dbReference type="Gene3D" id="3.40.50.720">
    <property type="entry name" value="NAD(P)-binding Rossmann-like Domain"/>
    <property type="match status" value="1"/>
</dbReference>
<evidence type="ECO:0000256" key="2">
    <source>
        <dbReference type="ARBA" id="ARBA00023002"/>
    </source>
</evidence>
<feature type="domain" description="Ketoreductase" evidence="4">
    <location>
        <begin position="6"/>
        <end position="196"/>
    </location>
</feature>
<dbReference type="InterPro" id="IPR020904">
    <property type="entry name" value="Sc_DH/Rdtase_CS"/>
</dbReference>
<evidence type="ECO:0000313" key="6">
    <source>
        <dbReference type="Proteomes" id="UP001220662"/>
    </source>
</evidence>
<dbReference type="SUPFAM" id="SSF51735">
    <property type="entry name" value="NAD(P)-binding Rossmann-fold domains"/>
    <property type="match status" value="1"/>
</dbReference>
<dbReference type="Proteomes" id="UP001220662">
    <property type="component" value="Unassembled WGS sequence"/>
</dbReference>
<comment type="caution">
    <text evidence="5">The sequence shown here is derived from an EMBL/GenBank/DDBJ whole genome shotgun (WGS) entry which is preliminary data.</text>
</comment>
<dbReference type="InterPro" id="IPR057326">
    <property type="entry name" value="KR_dom"/>
</dbReference>
<dbReference type="PRINTS" id="PR00081">
    <property type="entry name" value="GDHRDH"/>
</dbReference>
<protein>
    <submittedName>
        <fullName evidence="5">SDR family NAD(P)-dependent oxidoreductase</fullName>
    </submittedName>
</protein>
<proteinExistence type="inferred from homology"/>